<organism evidence="2 3">
    <name type="scientific">Streptomyces rubiginosohelvolus</name>
    <dbReference type="NCBI Taxonomy" id="67362"/>
    <lineage>
        <taxon>Bacteria</taxon>
        <taxon>Bacillati</taxon>
        <taxon>Actinomycetota</taxon>
        <taxon>Actinomycetes</taxon>
        <taxon>Kitasatosporales</taxon>
        <taxon>Streptomycetaceae</taxon>
        <taxon>Streptomyces</taxon>
    </lineage>
</organism>
<evidence type="ECO:0000313" key="3">
    <source>
        <dbReference type="Proteomes" id="UP000624183"/>
    </source>
</evidence>
<dbReference type="Gene3D" id="1.10.287.1060">
    <property type="entry name" value="ESAT-6-like"/>
    <property type="match status" value="1"/>
</dbReference>
<protein>
    <recommendedName>
        <fullName evidence="1">ESAT-6-like protein</fullName>
    </recommendedName>
</protein>
<comment type="similarity">
    <text evidence="1">Belongs to the WXG100 family.</text>
</comment>
<evidence type="ECO:0000313" key="2">
    <source>
        <dbReference type="EMBL" id="GGZ31512.1"/>
    </source>
</evidence>
<dbReference type="Pfam" id="PF06013">
    <property type="entry name" value="WXG100"/>
    <property type="match status" value="1"/>
</dbReference>
<keyword evidence="3" id="KW-1185">Reference proteome</keyword>
<dbReference type="EMBL" id="BMUW01000001">
    <property type="protein sequence ID" value="GGZ31512.1"/>
    <property type="molecule type" value="Genomic_DNA"/>
</dbReference>
<proteinExistence type="inferred from homology"/>
<dbReference type="SUPFAM" id="SSF140453">
    <property type="entry name" value="EsxAB dimer-like"/>
    <property type="match status" value="1"/>
</dbReference>
<evidence type="ECO:0000256" key="1">
    <source>
        <dbReference type="RuleBase" id="RU362001"/>
    </source>
</evidence>
<reference evidence="3" key="1">
    <citation type="journal article" date="2019" name="Int. J. Syst. Evol. Microbiol.">
        <title>The Global Catalogue of Microorganisms (GCM) 10K type strain sequencing project: providing services to taxonomists for standard genome sequencing and annotation.</title>
        <authorList>
            <consortium name="The Broad Institute Genomics Platform"/>
            <consortium name="The Broad Institute Genome Sequencing Center for Infectious Disease"/>
            <person name="Wu L."/>
            <person name="Ma J."/>
        </authorList>
    </citation>
    <scope>NUCLEOTIDE SEQUENCE [LARGE SCALE GENOMIC DNA]</scope>
    <source>
        <strain evidence="3">JCM 4602</strain>
    </source>
</reference>
<comment type="caution">
    <text evidence="2">The sequence shown here is derived from an EMBL/GenBank/DDBJ whole genome shotgun (WGS) entry which is preliminary data.</text>
</comment>
<accession>A0ABQ3BB32</accession>
<dbReference type="InterPro" id="IPR036689">
    <property type="entry name" value="ESAT-6-like_sf"/>
</dbReference>
<dbReference type="Proteomes" id="UP000624183">
    <property type="component" value="Unassembled WGS sequence"/>
</dbReference>
<gene>
    <name evidence="2" type="ORF">GCM10010328_00130</name>
</gene>
<dbReference type="NCBIfam" id="TIGR03930">
    <property type="entry name" value="WXG100_ESAT6"/>
    <property type="match status" value="1"/>
</dbReference>
<dbReference type="InterPro" id="IPR010310">
    <property type="entry name" value="T7SS_ESAT-6-like"/>
</dbReference>
<sequence length="98" mass="10775">MGKNDGTTVVTYASLDLAAGEIKRQAGQLAKDLEEIRAMVAKVSEMWEGEAKEAYRTAQDRWRTDANAIRANLDDIAKKVLEASPTYRAGDKRAAANF</sequence>
<name>A0ABQ3BB32_9ACTN</name>